<dbReference type="InterPro" id="IPR000719">
    <property type="entry name" value="Prot_kinase_dom"/>
</dbReference>
<keyword evidence="4" id="KW-0418">Kinase</keyword>
<organism evidence="8 9">
    <name type="scientific">Gonium pectorale</name>
    <name type="common">Green alga</name>
    <dbReference type="NCBI Taxonomy" id="33097"/>
    <lineage>
        <taxon>Eukaryota</taxon>
        <taxon>Viridiplantae</taxon>
        <taxon>Chlorophyta</taxon>
        <taxon>core chlorophytes</taxon>
        <taxon>Chlorophyceae</taxon>
        <taxon>CS clade</taxon>
        <taxon>Chlamydomonadales</taxon>
        <taxon>Volvocaceae</taxon>
        <taxon>Gonium</taxon>
    </lineage>
</organism>
<feature type="compositionally biased region" description="Low complexity" evidence="6">
    <location>
        <begin position="892"/>
        <end position="917"/>
    </location>
</feature>
<dbReference type="CDD" id="cd13118">
    <property type="entry name" value="POLO_box_1"/>
    <property type="match status" value="1"/>
</dbReference>
<feature type="region of interest" description="Disordered" evidence="6">
    <location>
        <begin position="974"/>
        <end position="1028"/>
    </location>
</feature>
<dbReference type="OrthoDB" id="550609at2759"/>
<feature type="compositionally biased region" description="Low complexity" evidence="6">
    <location>
        <begin position="505"/>
        <end position="521"/>
    </location>
</feature>
<feature type="compositionally biased region" description="Polar residues" evidence="6">
    <location>
        <begin position="310"/>
        <end position="321"/>
    </location>
</feature>
<proteinExistence type="predicted"/>
<dbReference type="GO" id="GO:0005524">
    <property type="term" value="F:ATP binding"/>
    <property type="evidence" value="ECO:0007669"/>
    <property type="project" value="UniProtKB-KW"/>
</dbReference>
<keyword evidence="2" id="KW-0808">Transferase</keyword>
<dbReference type="SUPFAM" id="SSF56112">
    <property type="entry name" value="Protein kinase-like (PK-like)"/>
    <property type="match status" value="1"/>
</dbReference>
<sequence length="1446" mass="148312">MHRRRPVVVLPLSSLADPNKLRRVQNEIDINQLLHHPHLVTFLGSFQDEANVYLLQELCCVTLSDLLKRMGHMSELQAVHVLWQVLSAVEYLHGCGVAHRDLKLSNAFLACDGTVKLGDLGLACHLPHPGARRRSTCGSLNWMAPEVLRPGPTGYGLEVDVWALGVMLFTLLVGRTPWRSGKACDADGSTDGGDETQADTTVDRILGARFCSPGPGEGEVGPEALDLITSLLSVDPATRPTLEAVRCHALFAKHQLTPSPTPAVASGVEADEGAAGLLALTAASLSGPLSMPPSDQLSEPVPPSGHLLQQHDSAVTSQPASPYSGLSPAAVDLRTLLGEAGRAALAELAAGVSGVRGVGGSTSGSYMDLSQSEQCSVVTSATTGTGMGLAEPPLQEAAAAMTMPTGAGAVVLYTCGGEGQRRRRPHSYTLAGAAPARLLDQAMRTGGPQTGLCLARHTHSSHRSGHQHHRHSFHRHSQHGPQAHTQQPLTGGPAQAVQPRLQVRASASASVPSPALPSHSSTSPVLTDHLTAASVPDWLPARAATIDSGSGSGGLAAQAQQPQMNGAHPQPRSGPAHGGSVQSYSSSSVCAPHRHRRYRRQPDPAHHHHAYRTVPGGGADQDLSILESGELEGDAPVAAAAGVEGEAACGHLPADGDGGRLRHSLTALETSSPFVSRPAPAGRGAGGGGKALQQAGAGERKMNRSYTYGPSGAFQRSRLSLAAGGSGQRQAGHSHDGSQSLAASGEEAAGEPLPSDKQAAAVPDRLWVQQCTIADCSSSHGQSALRAGRSAGTATVAPVARVSDNAAAQTSPSVVRAAFLSQRPTLSGRRLIHSRSGRNRRAYGSVYEGAIMRSSAAAAGDPDGEDGSSDTARSYADSLEAVLLGGDGRNAAALRAPRRGPAPVTTRSRASTSAVTSGEGGVGGGPASRSQGAAAAVAVVLRHGRGSGRLQAMVEVEQVLRHLESMDTGDLAFTATGGGSNGLPRGLSTTGSGRRPGAVWGLPEGSSGDAQGPRSGLSGLSGSCRPDVGPEGTLSLSCADAGSTLGTPSALSTSGREPHALAFGGTLTTAEATTPIAAAGPALRRGSALSSTDQHVETAFLEDGTLDGDSDLGEGDLELNTLDCSVQAMAAAAADADGGGRAQDAAATGASFRRLSAPLTFQAQAAEPLQAASRLPQVKPQPGPAGTRKNGPGPSPFGSVPEPVSEINPEALAELASRLRSRSFKEGLAGSFTYRPSRMMPPTHHRSPRPQAGSLTTAPAATVSRQSGCPDSAAGVGPPPAMAATAAERRASHAAELPAAPLLVPPRSVLCVKWLDYSSKYGLTYLLSNGAVGVLFRDGTQLVQEQGAAHAWLLGQLGGGRGSTLLQPQPLPRQAQPVPLDDTALFADGSELVLRELEDEVDFLASSGQRHTGSVRAARMGGPKNSVAKRLQYATALLHARSRRGT</sequence>
<keyword evidence="3" id="KW-0547">Nucleotide-binding</keyword>
<dbReference type="EMBL" id="LSYV01000002">
    <property type="protein sequence ID" value="KXZ56968.1"/>
    <property type="molecule type" value="Genomic_DNA"/>
</dbReference>
<comment type="caution">
    <text evidence="8">The sequence shown here is derived from an EMBL/GenBank/DDBJ whole genome shotgun (WGS) entry which is preliminary data.</text>
</comment>
<dbReference type="Pfam" id="PF00659">
    <property type="entry name" value="POLO_box"/>
    <property type="match status" value="1"/>
</dbReference>
<dbReference type="InterPro" id="IPR011009">
    <property type="entry name" value="Kinase-like_dom_sf"/>
</dbReference>
<name>A0A150H548_GONPE</name>
<protein>
    <recommendedName>
        <fullName evidence="7">Protein kinase domain-containing protein</fullName>
    </recommendedName>
</protein>
<feature type="region of interest" description="Disordered" evidence="6">
    <location>
        <begin position="668"/>
        <end position="709"/>
    </location>
</feature>
<evidence type="ECO:0000256" key="2">
    <source>
        <dbReference type="ARBA" id="ARBA00022679"/>
    </source>
</evidence>
<evidence type="ECO:0000256" key="6">
    <source>
        <dbReference type="SAM" id="MobiDB-lite"/>
    </source>
</evidence>
<dbReference type="PANTHER" id="PTHR24345:SF91">
    <property type="entry name" value="SERINE_THREONINE-PROTEIN KINASE PLK4"/>
    <property type="match status" value="1"/>
</dbReference>
<reference evidence="9" key="1">
    <citation type="journal article" date="2016" name="Nat. Commun.">
        <title>The Gonium pectorale genome demonstrates co-option of cell cycle regulation during the evolution of multicellularity.</title>
        <authorList>
            <person name="Hanschen E.R."/>
            <person name="Marriage T.N."/>
            <person name="Ferris P.J."/>
            <person name="Hamaji T."/>
            <person name="Toyoda A."/>
            <person name="Fujiyama A."/>
            <person name="Neme R."/>
            <person name="Noguchi H."/>
            <person name="Minakuchi Y."/>
            <person name="Suzuki M."/>
            <person name="Kawai-Toyooka H."/>
            <person name="Smith D.R."/>
            <person name="Sparks H."/>
            <person name="Anderson J."/>
            <person name="Bakaric R."/>
            <person name="Luria V."/>
            <person name="Karger A."/>
            <person name="Kirschner M.W."/>
            <person name="Durand P.M."/>
            <person name="Michod R.E."/>
            <person name="Nozaki H."/>
            <person name="Olson B.J."/>
        </authorList>
    </citation>
    <scope>NUCLEOTIDE SEQUENCE [LARGE SCALE GENOMIC DNA]</scope>
    <source>
        <strain evidence="9">NIES-2863</strain>
    </source>
</reference>
<feature type="region of interest" description="Disordered" evidence="6">
    <location>
        <begin position="289"/>
        <end position="324"/>
    </location>
</feature>
<evidence type="ECO:0000256" key="4">
    <source>
        <dbReference type="ARBA" id="ARBA00022777"/>
    </source>
</evidence>
<keyword evidence="5" id="KW-0067">ATP-binding</keyword>
<evidence type="ECO:0000256" key="1">
    <source>
        <dbReference type="ARBA" id="ARBA00022527"/>
    </source>
</evidence>
<gene>
    <name evidence="8" type="ORF">GPECTOR_1g874</name>
</gene>
<feature type="compositionally biased region" description="Low complexity" evidence="6">
    <location>
        <begin position="737"/>
        <end position="751"/>
    </location>
</feature>
<evidence type="ECO:0000259" key="7">
    <source>
        <dbReference type="PROSITE" id="PS50011"/>
    </source>
</evidence>
<feature type="compositionally biased region" description="Polar residues" evidence="6">
    <location>
        <begin position="1253"/>
        <end position="1269"/>
    </location>
</feature>
<dbReference type="InterPro" id="IPR036947">
    <property type="entry name" value="POLO_box_dom_sf"/>
</dbReference>
<feature type="domain" description="Protein kinase" evidence="7">
    <location>
        <begin position="1"/>
        <end position="251"/>
    </location>
</feature>
<dbReference type="Proteomes" id="UP000075714">
    <property type="component" value="Unassembled WGS sequence"/>
</dbReference>
<dbReference type="Gene3D" id="1.10.510.10">
    <property type="entry name" value="Transferase(Phosphotransferase) domain 1"/>
    <property type="match status" value="1"/>
</dbReference>
<dbReference type="GO" id="GO:0005634">
    <property type="term" value="C:nucleus"/>
    <property type="evidence" value="ECO:0007669"/>
    <property type="project" value="TreeGrafter"/>
</dbReference>
<dbReference type="PROSITE" id="PS50011">
    <property type="entry name" value="PROTEIN_KINASE_DOM"/>
    <property type="match status" value="1"/>
</dbReference>
<dbReference type="SMART" id="SM00220">
    <property type="entry name" value="S_TKc"/>
    <property type="match status" value="1"/>
</dbReference>
<feature type="region of interest" description="Disordered" evidence="6">
    <location>
        <begin position="722"/>
        <end position="758"/>
    </location>
</feature>
<dbReference type="GO" id="GO:0004674">
    <property type="term" value="F:protein serine/threonine kinase activity"/>
    <property type="evidence" value="ECO:0007669"/>
    <property type="project" value="UniProtKB-KW"/>
</dbReference>
<keyword evidence="9" id="KW-1185">Reference proteome</keyword>
<dbReference type="InterPro" id="IPR033701">
    <property type="entry name" value="POLO_box_1"/>
</dbReference>
<feature type="region of interest" description="Disordered" evidence="6">
    <location>
        <begin position="543"/>
        <end position="622"/>
    </location>
</feature>
<feature type="compositionally biased region" description="Low complexity" evidence="6">
    <location>
        <begin position="580"/>
        <end position="589"/>
    </location>
</feature>
<feature type="region of interest" description="Disordered" evidence="6">
    <location>
        <begin position="1169"/>
        <end position="1204"/>
    </location>
</feature>
<evidence type="ECO:0000256" key="5">
    <source>
        <dbReference type="ARBA" id="ARBA00022840"/>
    </source>
</evidence>
<accession>A0A150H548</accession>
<dbReference type="Gene3D" id="3.30.1120.30">
    <property type="entry name" value="POLO box domain"/>
    <property type="match status" value="1"/>
</dbReference>
<dbReference type="Gene3D" id="3.30.200.20">
    <property type="entry name" value="Phosphorylase Kinase, domain 1"/>
    <property type="match status" value="1"/>
</dbReference>
<feature type="region of interest" description="Disordered" evidence="6">
    <location>
        <begin position="892"/>
        <end position="929"/>
    </location>
</feature>
<keyword evidence="1" id="KW-0723">Serine/threonine-protein kinase</keyword>
<feature type="region of interest" description="Disordered" evidence="6">
    <location>
        <begin position="1232"/>
        <end position="1280"/>
    </location>
</feature>
<dbReference type="PANTHER" id="PTHR24345">
    <property type="entry name" value="SERINE/THREONINE-PROTEIN KINASE PLK"/>
    <property type="match status" value="1"/>
</dbReference>
<evidence type="ECO:0000256" key="3">
    <source>
        <dbReference type="ARBA" id="ARBA00022741"/>
    </source>
</evidence>
<dbReference type="InterPro" id="IPR000959">
    <property type="entry name" value="POLO_box_dom"/>
</dbReference>
<dbReference type="Pfam" id="PF00069">
    <property type="entry name" value="Pkinase"/>
    <property type="match status" value="1"/>
</dbReference>
<feature type="compositionally biased region" description="Basic residues" evidence="6">
    <location>
        <begin position="456"/>
        <end position="478"/>
    </location>
</feature>
<feature type="region of interest" description="Disordered" evidence="6">
    <location>
        <begin position="448"/>
        <end position="524"/>
    </location>
</feature>
<evidence type="ECO:0000313" key="9">
    <source>
        <dbReference type="Proteomes" id="UP000075714"/>
    </source>
</evidence>
<evidence type="ECO:0000313" key="8">
    <source>
        <dbReference type="EMBL" id="KXZ56968.1"/>
    </source>
</evidence>
<dbReference type="STRING" id="33097.A0A150H548"/>
<dbReference type="SUPFAM" id="SSF82615">
    <property type="entry name" value="Polo-box domain"/>
    <property type="match status" value="1"/>
</dbReference>